<evidence type="ECO:0000256" key="6">
    <source>
        <dbReference type="ARBA" id="ARBA00022840"/>
    </source>
</evidence>
<dbReference type="AlphaFoldDB" id="A0A443HPA0"/>
<dbReference type="GeneID" id="39601285"/>
<evidence type="ECO:0000256" key="7">
    <source>
        <dbReference type="ARBA" id="ARBA00047899"/>
    </source>
</evidence>
<evidence type="ECO:0000256" key="4">
    <source>
        <dbReference type="ARBA" id="ARBA00022741"/>
    </source>
</evidence>
<reference evidence="11 12" key="1">
    <citation type="journal article" date="2018" name="Front. Microbiol.">
        <title>Genomic and genetic insights into a cosmopolitan fungus, Paecilomyces variotii (Eurotiales).</title>
        <authorList>
            <person name="Urquhart A.S."/>
            <person name="Mondo S.J."/>
            <person name="Makela M.R."/>
            <person name="Hane J.K."/>
            <person name="Wiebenga A."/>
            <person name="He G."/>
            <person name="Mihaltcheva S."/>
            <person name="Pangilinan J."/>
            <person name="Lipzen A."/>
            <person name="Barry K."/>
            <person name="de Vries R.P."/>
            <person name="Grigoriev I.V."/>
            <person name="Idnurm A."/>
        </authorList>
    </citation>
    <scope>NUCLEOTIDE SEQUENCE [LARGE SCALE GENOMIC DNA]</scope>
    <source>
        <strain evidence="11 12">CBS 101075</strain>
    </source>
</reference>
<dbReference type="Gene3D" id="3.30.200.20">
    <property type="entry name" value="Phosphorylase Kinase, domain 1"/>
    <property type="match status" value="1"/>
</dbReference>
<dbReference type="GO" id="GO:0005737">
    <property type="term" value="C:cytoplasm"/>
    <property type="evidence" value="ECO:0007669"/>
    <property type="project" value="TreeGrafter"/>
</dbReference>
<comment type="caution">
    <text evidence="11">The sequence shown here is derived from an EMBL/GenBank/DDBJ whole genome shotgun (WGS) entry which is preliminary data.</text>
</comment>
<dbReference type="STRING" id="264951.A0A443HPA0"/>
<feature type="domain" description="Protein kinase" evidence="10">
    <location>
        <begin position="71"/>
        <end position="411"/>
    </location>
</feature>
<evidence type="ECO:0000313" key="12">
    <source>
        <dbReference type="Proteomes" id="UP000283841"/>
    </source>
</evidence>
<evidence type="ECO:0000256" key="9">
    <source>
        <dbReference type="SAM" id="MobiDB-lite"/>
    </source>
</evidence>
<dbReference type="InterPro" id="IPR000719">
    <property type="entry name" value="Prot_kinase_dom"/>
</dbReference>
<keyword evidence="12" id="KW-1185">Reference proteome</keyword>
<gene>
    <name evidence="11" type="ORF">C8Q69DRAFT_487744</name>
</gene>
<dbReference type="SUPFAM" id="SSF56112">
    <property type="entry name" value="Protein kinase-like (PK-like)"/>
    <property type="match status" value="1"/>
</dbReference>
<dbReference type="Proteomes" id="UP000283841">
    <property type="component" value="Unassembled WGS sequence"/>
</dbReference>
<keyword evidence="4" id="KW-0547">Nucleotide-binding</keyword>
<proteinExistence type="predicted"/>
<feature type="compositionally biased region" description="Polar residues" evidence="9">
    <location>
        <begin position="15"/>
        <end position="26"/>
    </location>
</feature>
<evidence type="ECO:0000259" key="10">
    <source>
        <dbReference type="PROSITE" id="PS50011"/>
    </source>
</evidence>
<evidence type="ECO:0000256" key="8">
    <source>
        <dbReference type="ARBA" id="ARBA00048679"/>
    </source>
</evidence>
<keyword evidence="3" id="KW-0808">Transferase</keyword>
<comment type="catalytic activity">
    <reaction evidence="7">
        <text>L-threonyl-[protein] + ATP = O-phospho-L-threonyl-[protein] + ADP + H(+)</text>
        <dbReference type="Rhea" id="RHEA:46608"/>
        <dbReference type="Rhea" id="RHEA-COMP:11060"/>
        <dbReference type="Rhea" id="RHEA-COMP:11605"/>
        <dbReference type="ChEBI" id="CHEBI:15378"/>
        <dbReference type="ChEBI" id="CHEBI:30013"/>
        <dbReference type="ChEBI" id="CHEBI:30616"/>
        <dbReference type="ChEBI" id="CHEBI:61977"/>
        <dbReference type="ChEBI" id="CHEBI:456216"/>
        <dbReference type="EC" id="2.7.11.1"/>
    </reaction>
</comment>
<protein>
    <recommendedName>
        <fullName evidence="1">non-specific serine/threonine protein kinase</fullName>
        <ecNumber evidence="1">2.7.11.1</ecNumber>
    </recommendedName>
</protein>
<sequence>MPIFNNHTHIHNPPSARTVSSISIPSTRREFPQSGFKTIPPTKRIEEERLPSYRPEDYYPVYIGEVFRSRYQVVCKLGYGTSSTVWLCRDLWNNQYLTLKVCVRAGRKNHEITISNYLKNQNRALNHPGRKRVRIVIDCFDIHGPHGTHNCLLYETLGQSYTDLISSLPDGDRNSLPKDLLQRGITLLLMALDYLHEAGVVHTDVSSNNLLQGIEDPSILSRMEEDEMKHPTARKILPDRHIYCSRQMPPSAGFPVLCDLDQARIGCEKQHGDIMPGIYRAPEVILDMEWNEKVDIWAVGMTAWDLFEGSQMFFARRNGLLSNEEHLAEMVSLLGPPPADFLRRSERSWRYFDDRGTWKGTIPIPNETLQSREHKLYPNDQHHFISFLRKILRWKPEERPSAAELVTDDFLLAGIGETRESIMRRK</sequence>
<keyword evidence="2" id="KW-0723">Serine/threonine-protein kinase</keyword>
<dbReference type="SMART" id="SM00220">
    <property type="entry name" value="S_TKc"/>
    <property type="match status" value="1"/>
</dbReference>
<evidence type="ECO:0000256" key="1">
    <source>
        <dbReference type="ARBA" id="ARBA00012513"/>
    </source>
</evidence>
<dbReference type="GO" id="GO:0004674">
    <property type="term" value="F:protein serine/threonine kinase activity"/>
    <property type="evidence" value="ECO:0007669"/>
    <property type="project" value="UniProtKB-KW"/>
</dbReference>
<dbReference type="InterPro" id="IPR011009">
    <property type="entry name" value="Kinase-like_dom_sf"/>
</dbReference>
<dbReference type="GO" id="GO:0000245">
    <property type="term" value="P:spliceosomal complex assembly"/>
    <property type="evidence" value="ECO:0007669"/>
    <property type="project" value="TreeGrafter"/>
</dbReference>
<dbReference type="PANTHER" id="PTHR47634">
    <property type="entry name" value="PROTEIN KINASE DOMAIN-CONTAINING PROTEIN-RELATED"/>
    <property type="match status" value="1"/>
</dbReference>
<name>A0A443HPA0_BYSSP</name>
<evidence type="ECO:0000256" key="5">
    <source>
        <dbReference type="ARBA" id="ARBA00022777"/>
    </source>
</evidence>
<dbReference type="GO" id="GO:0050684">
    <property type="term" value="P:regulation of mRNA processing"/>
    <property type="evidence" value="ECO:0007669"/>
    <property type="project" value="TreeGrafter"/>
</dbReference>
<dbReference type="PROSITE" id="PS50011">
    <property type="entry name" value="PROTEIN_KINASE_DOM"/>
    <property type="match status" value="1"/>
</dbReference>
<dbReference type="EC" id="2.7.11.1" evidence="1"/>
<dbReference type="InterPro" id="IPR051334">
    <property type="entry name" value="SRPK"/>
</dbReference>
<dbReference type="GO" id="GO:0005524">
    <property type="term" value="F:ATP binding"/>
    <property type="evidence" value="ECO:0007669"/>
    <property type="project" value="UniProtKB-KW"/>
</dbReference>
<dbReference type="EMBL" id="RCNU01000009">
    <property type="protein sequence ID" value="RWQ93627.1"/>
    <property type="molecule type" value="Genomic_DNA"/>
</dbReference>
<comment type="catalytic activity">
    <reaction evidence="8">
        <text>L-seryl-[protein] + ATP = O-phospho-L-seryl-[protein] + ADP + H(+)</text>
        <dbReference type="Rhea" id="RHEA:17989"/>
        <dbReference type="Rhea" id="RHEA-COMP:9863"/>
        <dbReference type="Rhea" id="RHEA-COMP:11604"/>
        <dbReference type="ChEBI" id="CHEBI:15378"/>
        <dbReference type="ChEBI" id="CHEBI:29999"/>
        <dbReference type="ChEBI" id="CHEBI:30616"/>
        <dbReference type="ChEBI" id="CHEBI:83421"/>
        <dbReference type="ChEBI" id="CHEBI:456216"/>
        <dbReference type="EC" id="2.7.11.1"/>
    </reaction>
</comment>
<feature type="region of interest" description="Disordered" evidence="9">
    <location>
        <begin position="1"/>
        <end position="38"/>
    </location>
</feature>
<keyword evidence="5 11" id="KW-0418">Kinase</keyword>
<evidence type="ECO:0000256" key="3">
    <source>
        <dbReference type="ARBA" id="ARBA00022679"/>
    </source>
</evidence>
<evidence type="ECO:0000256" key="2">
    <source>
        <dbReference type="ARBA" id="ARBA00022527"/>
    </source>
</evidence>
<dbReference type="GO" id="GO:0005634">
    <property type="term" value="C:nucleus"/>
    <property type="evidence" value="ECO:0007669"/>
    <property type="project" value="TreeGrafter"/>
</dbReference>
<dbReference type="VEuPathDB" id="FungiDB:C8Q69DRAFT_487744"/>
<dbReference type="Gene3D" id="1.10.510.10">
    <property type="entry name" value="Transferase(Phosphotransferase) domain 1"/>
    <property type="match status" value="1"/>
</dbReference>
<dbReference type="RefSeq" id="XP_028483272.1">
    <property type="nucleotide sequence ID" value="XM_028632008.1"/>
</dbReference>
<organism evidence="11 12">
    <name type="scientific">Byssochlamys spectabilis</name>
    <name type="common">Paecilomyces variotii</name>
    <dbReference type="NCBI Taxonomy" id="264951"/>
    <lineage>
        <taxon>Eukaryota</taxon>
        <taxon>Fungi</taxon>
        <taxon>Dikarya</taxon>
        <taxon>Ascomycota</taxon>
        <taxon>Pezizomycotina</taxon>
        <taxon>Eurotiomycetes</taxon>
        <taxon>Eurotiomycetidae</taxon>
        <taxon>Eurotiales</taxon>
        <taxon>Thermoascaceae</taxon>
        <taxon>Paecilomyces</taxon>
    </lineage>
</organism>
<evidence type="ECO:0000313" key="11">
    <source>
        <dbReference type="EMBL" id="RWQ93627.1"/>
    </source>
</evidence>
<dbReference type="PANTHER" id="PTHR47634:SF9">
    <property type="entry name" value="PROTEIN KINASE DOMAIN-CONTAINING PROTEIN-RELATED"/>
    <property type="match status" value="1"/>
</dbReference>
<dbReference type="Pfam" id="PF00069">
    <property type="entry name" value="Pkinase"/>
    <property type="match status" value="2"/>
</dbReference>
<accession>A0A443HPA0</accession>
<keyword evidence="6" id="KW-0067">ATP-binding</keyword>